<protein>
    <recommendedName>
        <fullName evidence="3">Transposase</fullName>
    </recommendedName>
</protein>
<name>A0A7K0C753_9ACTN</name>
<dbReference type="AlphaFoldDB" id="A0A7K0C753"/>
<proteinExistence type="predicted"/>
<dbReference type="EMBL" id="WEGH01000006">
    <property type="protein sequence ID" value="MQY09248.1"/>
    <property type="molecule type" value="Genomic_DNA"/>
</dbReference>
<evidence type="ECO:0008006" key="3">
    <source>
        <dbReference type="Google" id="ProtNLM"/>
    </source>
</evidence>
<sequence>MIERTLAWMFGYRCLIIRYERHGRLFNAFPVLTCLKKLAKLTTRDMLLVSLDHNLSFG</sequence>
<reference evidence="1 2" key="1">
    <citation type="submission" date="2019-10" db="EMBL/GenBank/DDBJ databases">
        <title>Actinomadura rubteroloni sp. nov. and Actinomadura macrotermitis sp. nov., isolated from the gut of fungus growing-termite Macrotermes natalensis.</title>
        <authorList>
            <person name="Benndorf R."/>
            <person name="Martin K."/>
            <person name="Kuefner M."/>
            <person name="De Beer W."/>
            <person name="Kaster A.-K."/>
            <person name="Vollmers J."/>
            <person name="Poulsen M."/>
            <person name="Beemelmanns C."/>
        </authorList>
    </citation>
    <scope>NUCLEOTIDE SEQUENCE [LARGE SCALE GENOMIC DNA]</scope>
    <source>
        <strain evidence="1 2">RB68</strain>
    </source>
</reference>
<dbReference type="RefSeq" id="WP_153541038.1">
    <property type="nucleotide sequence ID" value="NZ_WEGH01000006.1"/>
</dbReference>
<dbReference type="OrthoDB" id="4338165at2"/>
<dbReference type="Proteomes" id="UP000487268">
    <property type="component" value="Unassembled WGS sequence"/>
</dbReference>
<evidence type="ECO:0000313" key="2">
    <source>
        <dbReference type="Proteomes" id="UP000487268"/>
    </source>
</evidence>
<gene>
    <name evidence="1" type="ORF">ACRB68_73630</name>
</gene>
<organism evidence="1 2">
    <name type="scientific">Actinomadura macrotermitis</name>
    <dbReference type="NCBI Taxonomy" id="2585200"/>
    <lineage>
        <taxon>Bacteria</taxon>
        <taxon>Bacillati</taxon>
        <taxon>Actinomycetota</taxon>
        <taxon>Actinomycetes</taxon>
        <taxon>Streptosporangiales</taxon>
        <taxon>Thermomonosporaceae</taxon>
        <taxon>Actinomadura</taxon>
    </lineage>
</organism>
<evidence type="ECO:0000313" key="1">
    <source>
        <dbReference type="EMBL" id="MQY09248.1"/>
    </source>
</evidence>
<accession>A0A7K0C753</accession>
<comment type="caution">
    <text evidence="1">The sequence shown here is derived from an EMBL/GenBank/DDBJ whole genome shotgun (WGS) entry which is preliminary data.</text>
</comment>
<keyword evidence="2" id="KW-1185">Reference proteome</keyword>